<evidence type="ECO:0000256" key="3">
    <source>
        <dbReference type="ARBA" id="ARBA00022801"/>
    </source>
</evidence>
<reference evidence="6 7" key="1">
    <citation type="submission" date="2020-01" db="EMBL/GenBank/DDBJ databases">
        <title>Genome analysis of Anaerocolumna sp. CBA3638.</title>
        <authorList>
            <person name="Kim J."/>
            <person name="Roh S.W."/>
        </authorList>
    </citation>
    <scope>NUCLEOTIDE SEQUENCE [LARGE SCALE GENOMIC DNA]</scope>
    <source>
        <strain evidence="6 7">CBA3638</strain>
    </source>
</reference>
<evidence type="ECO:0000256" key="4">
    <source>
        <dbReference type="ARBA" id="ARBA00023295"/>
    </source>
</evidence>
<evidence type="ECO:0000256" key="2">
    <source>
        <dbReference type="ARBA" id="ARBA00012756"/>
    </source>
</evidence>
<dbReference type="GO" id="GO:0005990">
    <property type="term" value="P:lactose catabolic process"/>
    <property type="evidence" value="ECO:0007669"/>
    <property type="project" value="TreeGrafter"/>
</dbReference>
<dbReference type="PANTHER" id="PTHR46323">
    <property type="entry name" value="BETA-GALACTOSIDASE"/>
    <property type="match status" value="1"/>
</dbReference>
<proteinExistence type="predicted"/>
<dbReference type="PANTHER" id="PTHR46323:SF2">
    <property type="entry name" value="BETA-GALACTOSIDASE"/>
    <property type="match status" value="1"/>
</dbReference>
<dbReference type="KEGG" id="anr:Ana3638_00225"/>
<dbReference type="InterPro" id="IPR050347">
    <property type="entry name" value="Bact_Beta-galactosidase"/>
</dbReference>
<dbReference type="AlphaFoldDB" id="A0A6P1TGK6"/>
<evidence type="ECO:0000256" key="1">
    <source>
        <dbReference type="ARBA" id="ARBA00001412"/>
    </source>
</evidence>
<dbReference type="EC" id="3.2.1.23" evidence="2"/>
<evidence type="ECO:0000259" key="5">
    <source>
        <dbReference type="Pfam" id="PF02836"/>
    </source>
</evidence>
<evidence type="ECO:0000313" key="7">
    <source>
        <dbReference type="Proteomes" id="UP000464314"/>
    </source>
</evidence>
<dbReference type="GO" id="GO:0004565">
    <property type="term" value="F:beta-galactosidase activity"/>
    <property type="evidence" value="ECO:0007669"/>
    <property type="project" value="UniProtKB-EC"/>
</dbReference>
<keyword evidence="4" id="KW-0326">Glycosidase</keyword>
<dbReference type="Gene3D" id="2.60.120.260">
    <property type="entry name" value="Galactose-binding domain-like"/>
    <property type="match status" value="1"/>
</dbReference>
<evidence type="ECO:0000313" key="6">
    <source>
        <dbReference type="EMBL" id="QHQ59417.1"/>
    </source>
</evidence>
<keyword evidence="7" id="KW-1185">Reference proteome</keyword>
<accession>A0A6P1TGK6</accession>
<sequence length="777" mass="89783">MVWEYSLHGIWNFRLGDTQTRDVQITYTEEINVGNKQEFEETVFKDKIKIPGILQAQGYGEDIKETTPWVSGLHDKLWYQREEYKMAEDEINIPFLSQPPKHYTGKAWYQRTFDIPKGLEDCIFYFEMECVKWKTSLWLDSQLIGTVTGLCTPHIYCLGELMEGEHSITVCADNHYQYPYRPDGHMVSDALGASWNGMAGKVFIKAVPAVHMENITVFPELETKTASVSVIIRNHTGVNQKAQIQVNGIIKSVDIREELQTVTFEISYPEAADEWDEYTNGLHKVYAELTFHNRTEEKTVTFGFRKIEVKEGGFYINNRPVYFRGTHFGGDFPLTGYPSVKVSDWKKILGTCKAWGLNFIRFHSYCPPEAAFIAADEEGIYLQVECGMWNKFYENCEMNDILWEETKKILITYGNHPSFVMLSPSNEPGGEWYKPLTDWVKKCREIDNRHIYTAQSGWPYPVEPAQIEGTDYVYFHRSGYGIQPGGTIRGDMGWHGKDYRLSLKGIQYPVISHELGQWCSYPDYDVIDKFKGYLKPGNYKTFRESAGKHGVLRKAREFAYLSGKLKVQLYKEEIEANFRTPHLYGFELLDLHDYLGQGTALVGLLNPFWEEKGFVKPEEYRAFCNETVPLLRIKKRVYTTDEVLDCPVEFCHFGRKEMIKAIIYWIILNHKGEAVETGEFPPIDLPLKKNIEIGRLKADLKDLTAPADYEIVIGIRNTSIKNSWPFWLYNTEEKEFHTKEVLYTHSLGKALEVLTLGGKVIYSPPAEHHRLDSPPFP</sequence>
<dbReference type="RefSeq" id="WP_161835982.1">
    <property type="nucleotide sequence ID" value="NZ_CP048000.1"/>
</dbReference>
<keyword evidence="3" id="KW-0378">Hydrolase</keyword>
<gene>
    <name evidence="6" type="ORF">Ana3638_00225</name>
</gene>
<dbReference type="Gene3D" id="3.20.20.80">
    <property type="entry name" value="Glycosidases"/>
    <property type="match status" value="1"/>
</dbReference>
<dbReference type="InterPro" id="IPR008979">
    <property type="entry name" value="Galactose-bd-like_sf"/>
</dbReference>
<dbReference type="InterPro" id="IPR017853">
    <property type="entry name" value="GH"/>
</dbReference>
<protein>
    <recommendedName>
        <fullName evidence="2">beta-galactosidase</fullName>
        <ecNumber evidence="2">3.2.1.23</ecNumber>
    </recommendedName>
</protein>
<dbReference type="GO" id="GO:0009341">
    <property type="term" value="C:beta-galactosidase complex"/>
    <property type="evidence" value="ECO:0007669"/>
    <property type="project" value="TreeGrafter"/>
</dbReference>
<comment type="catalytic activity">
    <reaction evidence="1">
        <text>Hydrolysis of terminal non-reducing beta-D-galactose residues in beta-D-galactosides.</text>
        <dbReference type="EC" id="3.2.1.23"/>
    </reaction>
</comment>
<organism evidence="6 7">
    <name type="scientific">Anaerocolumna sedimenticola</name>
    <dbReference type="NCBI Taxonomy" id="2696063"/>
    <lineage>
        <taxon>Bacteria</taxon>
        <taxon>Bacillati</taxon>
        <taxon>Bacillota</taxon>
        <taxon>Clostridia</taxon>
        <taxon>Lachnospirales</taxon>
        <taxon>Lachnospiraceae</taxon>
        <taxon>Anaerocolumna</taxon>
    </lineage>
</organism>
<dbReference type="InterPro" id="IPR006103">
    <property type="entry name" value="Glyco_hydro_2_cat"/>
</dbReference>
<dbReference type="Pfam" id="PF02836">
    <property type="entry name" value="Glyco_hydro_2_C"/>
    <property type="match status" value="1"/>
</dbReference>
<dbReference type="SUPFAM" id="SSF51445">
    <property type="entry name" value="(Trans)glycosidases"/>
    <property type="match status" value="1"/>
</dbReference>
<name>A0A6P1TGK6_9FIRM</name>
<feature type="domain" description="Glycoside hydrolase family 2 catalytic" evidence="5">
    <location>
        <begin position="307"/>
        <end position="443"/>
    </location>
</feature>
<dbReference type="Proteomes" id="UP000464314">
    <property type="component" value="Chromosome"/>
</dbReference>
<dbReference type="SUPFAM" id="SSF49785">
    <property type="entry name" value="Galactose-binding domain-like"/>
    <property type="match status" value="1"/>
</dbReference>
<dbReference type="EMBL" id="CP048000">
    <property type="protein sequence ID" value="QHQ59417.1"/>
    <property type="molecule type" value="Genomic_DNA"/>
</dbReference>